<sequence>MAYKQLIPAGDWYYKFGDVVWNVAAFAVNDDDEVIGLVGAGNRGTLIGVPRSPGGAYLHRNQLTAEEIELADKKR</sequence>
<dbReference type="Proteomes" id="UP000620046">
    <property type="component" value="Unassembled WGS sequence"/>
</dbReference>
<gene>
    <name evidence="1" type="ORF">GCM10010981_04120</name>
</gene>
<evidence type="ECO:0000313" key="2">
    <source>
        <dbReference type="Proteomes" id="UP000620046"/>
    </source>
</evidence>
<name>A0ABQ1FJZ6_9GAMM</name>
<dbReference type="RefSeq" id="WP_188792604.1">
    <property type="nucleotide sequence ID" value="NZ_BMJA01000001.1"/>
</dbReference>
<proteinExistence type="predicted"/>
<organism evidence="1 2">
    <name type="scientific">Dyella nitratireducens</name>
    <dbReference type="NCBI Taxonomy" id="1849580"/>
    <lineage>
        <taxon>Bacteria</taxon>
        <taxon>Pseudomonadati</taxon>
        <taxon>Pseudomonadota</taxon>
        <taxon>Gammaproteobacteria</taxon>
        <taxon>Lysobacterales</taxon>
        <taxon>Rhodanobacteraceae</taxon>
        <taxon>Dyella</taxon>
    </lineage>
</organism>
<accession>A0ABQ1FJZ6</accession>
<comment type="caution">
    <text evidence="1">The sequence shown here is derived from an EMBL/GenBank/DDBJ whole genome shotgun (WGS) entry which is preliminary data.</text>
</comment>
<evidence type="ECO:0000313" key="1">
    <source>
        <dbReference type="EMBL" id="GGA19308.1"/>
    </source>
</evidence>
<dbReference type="EMBL" id="BMJA01000001">
    <property type="protein sequence ID" value="GGA19308.1"/>
    <property type="molecule type" value="Genomic_DNA"/>
</dbReference>
<protein>
    <submittedName>
        <fullName evidence="1">Uncharacterized protein</fullName>
    </submittedName>
</protein>
<reference evidence="2" key="1">
    <citation type="journal article" date="2019" name="Int. J. Syst. Evol. Microbiol.">
        <title>The Global Catalogue of Microorganisms (GCM) 10K type strain sequencing project: providing services to taxonomists for standard genome sequencing and annotation.</title>
        <authorList>
            <consortium name="The Broad Institute Genomics Platform"/>
            <consortium name="The Broad Institute Genome Sequencing Center for Infectious Disease"/>
            <person name="Wu L."/>
            <person name="Ma J."/>
        </authorList>
    </citation>
    <scope>NUCLEOTIDE SEQUENCE [LARGE SCALE GENOMIC DNA]</scope>
    <source>
        <strain evidence="2">CGMCC 1.15439</strain>
    </source>
</reference>
<keyword evidence="2" id="KW-1185">Reference proteome</keyword>